<evidence type="ECO:0000256" key="2">
    <source>
        <dbReference type="ARBA" id="ARBA00022759"/>
    </source>
</evidence>
<gene>
    <name evidence="6" type="ORF">ACFFLH_08275</name>
</gene>
<dbReference type="SMART" id="SM00318">
    <property type="entry name" value="SNc"/>
    <property type="match status" value="1"/>
</dbReference>
<evidence type="ECO:0000259" key="5">
    <source>
        <dbReference type="PROSITE" id="PS50830"/>
    </source>
</evidence>
<evidence type="ECO:0000256" key="3">
    <source>
        <dbReference type="ARBA" id="ARBA00022801"/>
    </source>
</evidence>
<dbReference type="Proteomes" id="UP001589628">
    <property type="component" value="Unassembled WGS sequence"/>
</dbReference>
<dbReference type="Gene3D" id="2.40.50.90">
    <property type="match status" value="1"/>
</dbReference>
<name>A0ABV5ZAU9_9GAMM</name>
<feature type="signal peptide" evidence="4">
    <location>
        <begin position="1"/>
        <end position="22"/>
    </location>
</feature>
<reference evidence="6 7" key="1">
    <citation type="submission" date="2024-09" db="EMBL/GenBank/DDBJ databases">
        <authorList>
            <person name="Sun Q."/>
            <person name="Mori K."/>
        </authorList>
    </citation>
    <scope>NUCLEOTIDE SEQUENCE [LARGE SCALE GENOMIC DNA]</scope>
    <source>
        <strain evidence="6 7">ATCC 51285</strain>
    </source>
</reference>
<keyword evidence="3" id="KW-0378">Hydrolase</keyword>
<dbReference type="SUPFAM" id="SSF50199">
    <property type="entry name" value="Staphylococcal nuclease"/>
    <property type="match status" value="1"/>
</dbReference>
<keyword evidence="4" id="KW-0732">Signal</keyword>
<dbReference type="InterPro" id="IPR016071">
    <property type="entry name" value="Staphylococal_nuclease_OB-fold"/>
</dbReference>
<sequence>MRDRIGLAAWLAITLYANFAWANCQPSAVSQTVSHAVALDGDSLRLADGSQVRLLGVNTPERGQPLAAEALAATQSFIRHSRFLLLEVGQESHDRYGRQLAMVFDDQGQSLSALLLEQGLGWHVAIAPNLAWVACLRPHEQAAKQRRLGVWLRYPAQRVSALAPGVSGFQRLQGKVTAVEVRADALLLSLDTLVELYLTDPLGVQQGQAWLGKQVEVRGWLVWRGSATRTRWRMQLSSLAMLESH</sequence>
<protein>
    <submittedName>
        <fullName evidence="6">Thermonuclease family protein</fullName>
    </submittedName>
</protein>
<evidence type="ECO:0000256" key="4">
    <source>
        <dbReference type="SAM" id="SignalP"/>
    </source>
</evidence>
<organism evidence="6 7">
    <name type="scientific">Balneatrix alpica</name>
    <dbReference type="NCBI Taxonomy" id="75684"/>
    <lineage>
        <taxon>Bacteria</taxon>
        <taxon>Pseudomonadati</taxon>
        <taxon>Pseudomonadota</taxon>
        <taxon>Gammaproteobacteria</taxon>
        <taxon>Oceanospirillales</taxon>
        <taxon>Balneatrichaceae</taxon>
        <taxon>Balneatrix</taxon>
    </lineage>
</organism>
<dbReference type="PROSITE" id="PS50830">
    <property type="entry name" value="TNASE_3"/>
    <property type="match status" value="1"/>
</dbReference>
<keyword evidence="2" id="KW-0255">Endonuclease</keyword>
<feature type="domain" description="TNase-like" evidence="5">
    <location>
        <begin position="39"/>
        <end position="153"/>
    </location>
</feature>
<accession>A0ABV5ZAU9</accession>
<dbReference type="InterPro" id="IPR035437">
    <property type="entry name" value="SNase_OB-fold_sf"/>
</dbReference>
<evidence type="ECO:0000313" key="6">
    <source>
        <dbReference type="EMBL" id="MFB9886402.1"/>
    </source>
</evidence>
<keyword evidence="1" id="KW-0540">Nuclease</keyword>
<dbReference type="PANTHER" id="PTHR12302:SF3">
    <property type="entry name" value="SERINE_THREONINE-PROTEIN KINASE 31"/>
    <property type="match status" value="1"/>
</dbReference>
<dbReference type="RefSeq" id="WP_051527462.1">
    <property type="nucleotide sequence ID" value="NZ_JBHLZN010000002.1"/>
</dbReference>
<comment type="caution">
    <text evidence="6">The sequence shown here is derived from an EMBL/GenBank/DDBJ whole genome shotgun (WGS) entry which is preliminary data.</text>
</comment>
<dbReference type="PANTHER" id="PTHR12302">
    <property type="entry name" value="EBNA2 BINDING PROTEIN P100"/>
    <property type="match status" value="1"/>
</dbReference>
<dbReference type="PROSITE" id="PS01284">
    <property type="entry name" value="TNASE_2"/>
    <property type="match status" value="1"/>
</dbReference>
<feature type="chain" id="PRO_5046004974" evidence="4">
    <location>
        <begin position="23"/>
        <end position="245"/>
    </location>
</feature>
<keyword evidence="7" id="KW-1185">Reference proteome</keyword>
<dbReference type="Pfam" id="PF00565">
    <property type="entry name" value="SNase"/>
    <property type="match status" value="1"/>
</dbReference>
<dbReference type="EMBL" id="JBHLZN010000002">
    <property type="protein sequence ID" value="MFB9886402.1"/>
    <property type="molecule type" value="Genomic_DNA"/>
</dbReference>
<proteinExistence type="predicted"/>
<evidence type="ECO:0000256" key="1">
    <source>
        <dbReference type="ARBA" id="ARBA00022722"/>
    </source>
</evidence>
<dbReference type="InterPro" id="IPR002071">
    <property type="entry name" value="Thermonucl_AS"/>
</dbReference>
<evidence type="ECO:0000313" key="7">
    <source>
        <dbReference type="Proteomes" id="UP001589628"/>
    </source>
</evidence>